<proteinExistence type="predicted"/>
<sequence length="142" mass="15837">MSDSDARRERIQRAWEAAWDRGDVNFLDDLLSPDYRRLESAGAVRSLDQFKASILSTRSAFPDLRTVIDEIVAEDDRVAIRWHSTGTHAHPFLDVPATRRSVAANGVNFARFDGELIVEESVTWDPRALLTALGIISVGQDG</sequence>
<keyword evidence="2" id="KW-1185">Reference proteome</keyword>
<comment type="caution">
    <text evidence="1">The sequence shown here is derived from an EMBL/GenBank/DDBJ whole genome shotgun (WGS) entry which is preliminary data.</text>
</comment>
<dbReference type="EMBL" id="SMLA01000013">
    <property type="protein sequence ID" value="TDD89187.1"/>
    <property type="molecule type" value="Genomic_DNA"/>
</dbReference>
<dbReference type="PANTHER" id="PTHR38436">
    <property type="entry name" value="POLYKETIDE CYCLASE SNOAL-LIKE DOMAIN"/>
    <property type="match status" value="1"/>
</dbReference>
<gene>
    <name evidence="1" type="ORF">E1202_11775</name>
</gene>
<dbReference type="InterPro" id="IPR032710">
    <property type="entry name" value="NTF2-like_dom_sf"/>
</dbReference>
<protein>
    <submittedName>
        <fullName evidence="1">DUF4440 domain-containing protein</fullName>
    </submittedName>
</protein>
<dbReference type="GO" id="GO:0030638">
    <property type="term" value="P:polyketide metabolic process"/>
    <property type="evidence" value="ECO:0007669"/>
    <property type="project" value="InterPro"/>
</dbReference>
<dbReference type="PANTHER" id="PTHR38436:SF1">
    <property type="entry name" value="ESTER CYCLASE"/>
    <property type="match status" value="1"/>
</dbReference>
<evidence type="ECO:0000313" key="1">
    <source>
        <dbReference type="EMBL" id="TDD89187.1"/>
    </source>
</evidence>
<dbReference type="Proteomes" id="UP000294723">
    <property type="component" value="Unassembled WGS sequence"/>
</dbReference>
<dbReference type="RefSeq" id="WP_132682918.1">
    <property type="nucleotide sequence ID" value="NZ_SMLA01000013.1"/>
</dbReference>
<dbReference type="SUPFAM" id="SSF54427">
    <property type="entry name" value="NTF2-like"/>
    <property type="match status" value="1"/>
</dbReference>
<name>A0A4V2YXI5_9PSEU</name>
<dbReference type="AlphaFoldDB" id="A0A4V2YXI5"/>
<dbReference type="Gene3D" id="3.10.450.50">
    <property type="match status" value="1"/>
</dbReference>
<dbReference type="Pfam" id="PF07366">
    <property type="entry name" value="SnoaL"/>
    <property type="match status" value="1"/>
</dbReference>
<evidence type="ECO:0000313" key="2">
    <source>
        <dbReference type="Proteomes" id="UP000294723"/>
    </source>
</evidence>
<reference evidence="1 2" key="1">
    <citation type="submission" date="2019-03" db="EMBL/GenBank/DDBJ databases">
        <title>Draft genome sequences of novel Actinobacteria.</title>
        <authorList>
            <person name="Sahin N."/>
            <person name="Ay H."/>
            <person name="Saygin H."/>
        </authorList>
    </citation>
    <scope>NUCLEOTIDE SEQUENCE [LARGE SCALE GENOMIC DNA]</scope>
    <source>
        <strain evidence="1 2">5K548</strain>
    </source>
</reference>
<accession>A0A4V2YXI5</accession>
<organism evidence="1 2">
    <name type="scientific">Saccharopolyspora karakumensis</name>
    <dbReference type="NCBI Taxonomy" id="2530386"/>
    <lineage>
        <taxon>Bacteria</taxon>
        <taxon>Bacillati</taxon>
        <taxon>Actinomycetota</taxon>
        <taxon>Actinomycetes</taxon>
        <taxon>Pseudonocardiales</taxon>
        <taxon>Pseudonocardiaceae</taxon>
        <taxon>Saccharopolyspora</taxon>
    </lineage>
</organism>
<dbReference type="InterPro" id="IPR009959">
    <property type="entry name" value="Cyclase_SnoaL-like"/>
</dbReference>